<dbReference type="Pfam" id="PF19078">
    <property type="entry name" value="Big_12"/>
    <property type="match status" value="1"/>
</dbReference>
<sequence length="1542" mass="156347">MTYESNAVTTENTTKYNQIAFIDKRLPDYETIVKNLASNIQVVLLDGGANGLQTILSAFDGRTMYDAIHLFSHGSAASLQLGDSYLNINTLNWSDNQSALEKIGAVLKPGGDFFIYACELAKGADGLQFIEDLAQRTGSKVSASDDTTGANHLGGNWNLEVTADASGHLIQQSALGQATNASIAIQMQTYDAILSGTLSGTAVVDVATGHDYLSATPGTTPLNAQGAIELSNGTRVVLLANTRADYYGMANLDNLQIALVDGAGTVTTTVLTGQVANVINNNGGNTHDSSSTQTNDGANIVALKNGFVVTSYSNDGYGVQMYNNAGTSLNISAPGSYTSSVNPNSYAIASSDGGFILLWTKNNYQTLEFQRYDSIGNQVGSTVSTAFTTTTPVIQGAAVDANGNLAIPVSSNDVYTHSQVMMWSAANSLTGTYDTPYYQVAPNVAAIYGGGFDLFGNDIASGVGNTSSSYYIQSLAPDGSLSKLISNTIQIGQIKSISRSLSGDYFIVGGADSSSNDGYFVNGFNPSTASTSLIVSDATKLVTAPTLSADGDVIGAWSNNPTKQANGFITDGTISTVNYNAAYPAGNLPPTISGSYINNGMLDDNASTNPFAGLSVSDADSANGFLTITYNSANGTLSGAGLTGTAGNYTLALGGTSFTSLSSQLRALVFNPTSNQVAPGNSITTTFTITPSDGLRSGRANTFTNETALSINDGPLIDSNGGGASATINVTENTTAVTTVHASDPDVGGGPTVVYSKSGTDAALFNLNTSTGQLSFITAPNFEAPGDADHNNVYNVTVTASDGSLSDTQTLAITVVNANEAPTITSNGGGASAAISIAENQTAITTVQASDVDAATTITYSISGTDAALFDINSATGVLTFKNAPNFEAPADSGANNVYDIIVSASDGALSDTQAISIMVTNANDAPIISGLSSADNQTVSASASAILIDLGTPTTVSDDDNANFNNGSLTIAFTSGRASGDVLSFFVGGSISLSNGSNVGSNVSVGGQNIGSIANNGTGIGGDNLIINLNSAATAARVSTLLQNITFDATGTQGDRVISATLNDGQLNSNSASTTITVNTNPTVAITSNSNVLKAGESAIITFTFNETPVGFTDTDITLTGGSISALTVDAIDNKIYTATFTPTAATQSLNASINVAANTFKNAANEDNLASTTNVSITGDTLTPWITSIVRQSPASATTNSSSVTYAVSFNESVSGVDISDFSLTKTGATVGNISAISGSGSSYIVTVNGISGDGTLRLDLNASGTNISDAASNAINVGFISGQTYTIDQPAIISANYDANSGSLVVTGKSFVLGDAIDVSKLSIIGQGGGSYTLTSPSVTASSTTAFSVTLNAADKLAINGLLNKDGTTAVDTTSFNLAAAASWNATTTSGADLTGNAITVSNVTAPTITSAAYDGTSHVFTITGTNLVKTIGATNDVTISALTITGEGGATRTLSTTGNVEITSATSFTFTLSGADIAAVDLLLNKNGSSSAVSATAYNIAAADDWNSVITGGNIADLTGNAITVSNAAPNILNATYD</sequence>
<dbReference type="RefSeq" id="WP_390214372.1">
    <property type="nucleotide sequence ID" value="NZ_JBHLXJ010000029.1"/>
</dbReference>
<name>A0ABV6IJA5_9BURK</name>
<evidence type="ECO:0000256" key="1">
    <source>
        <dbReference type="ARBA" id="ARBA00004167"/>
    </source>
</evidence>
<evidence type="ECO:0000256" key="2">
    <source>
        <dbReference type="ARBA" id="ARBA00022692"/>
    </source>
</evidence>
<dbReference type="InterPro" id="IPR044048">
    <property type="entry name" value="Big_12"/>
</dbReference>
<dbReference type="Gene3D" id="2.60.40.60">
    <property type="entry name" value="Cadherins"/>
    <property type="match status" value="2"/>
</dbReference>
<feature type="non-terminal residue" evidence="6">
    <location>
        <position position="1542"/>
    </location>
</feature>
<keyword evidence="2" id="KW-0812">Transmembrane</keyword>
<dbReference type="CDD" id="cd11304">
    <property type="entry name" value="Cadherin_repeat"/>
    <property type="match status" value="2"/>
</dbReference>
<proteinExistence type="predicted"/>
<evidence type="ECO:0000259" key="5">
    <source>
        <dbReference type="PROSITE" id="PS50268"/>
    </source>
</evidence>
<evidence type="ECO:0000313" key="7">
    <source>
        <dbReference type="Proteomes" id="UP001589844"/>
    </source>
</evidence>
<dbReference type="InterPro" id="IPR006644">
    <property type="entry name" value="Cadg"/>
</dbReference>
<reference evidence="6 7" key="1">
    <citation type="submission" date="2024-09" db="EMBL/GenBank/DDBJ databases">
        <authorList>
            <person name="Sun Q."/>
            <person name="Mori K."/>
        </authorList>
    </citation>
    <scope>NUCLEOTIDE SEQUENCE [LARGE SCALE GENOMIC DNA]</scope>
    <source>
        <strain evidence="6 7">CCM 8677</strain>
    </source>
</reference>
<dbReference type="InterPro" id="IPR025592">
    <property type="entry name" value="DUF4347"/>
</dbReference>
<dbReference type="PANTHER" id="PTHR24028">
    <property type="entry name" value="CADHERIN-87A"/>
    <property type="match status" value="1"/>
</dbReference>
<dbReference type="Pfam" id="PF14252">
    <property type="entry name" value="DUF4347"/>
    <property type="match status" value="1"/>
</dbReference>
<evidence type="ECO:0000256" key="3">
    <source>
        <dbReference type="ARBA" id="ARBA00022989"/>
    </source>
</evidence>
<dbReference type="Proteomes" id="UP001589844">
    <property type="component" value="Unassembled WGS sequence"/>
</dbReference>
<accession>A0ABV6IJA5</accession>
<dbReference type="PANTHER" id="PTHR24028:SF328">
    <property type="entry name" value="CADHERIN-3"/>
    <property type="match status" value="1"/>
</dbReference>
<feature type="domain" description="Cadherin" evidence="5">
    <location>
        <begin position="722"/>
        <end position="824"/>
    </location>
</feature>
<keyword evidence="3" id="KW-0472">Membrane</keyword>
<keyword evidence="4" id="KW-0325">Glycoprotein</keyword>
<dbReference type="InterPro" id="IPR015919">
    <property type="entry name" value="Cadherin-like_sf"/>
</dbReference>
<dbReference type="InterPro" id="IPR002126">
    <property type="entry name" value="Cadherin-like_dom"/>
</dbReference>
<evidence type="ECO:0000313" key="6">
    <source>
        <dbReference type="EMBL" id="MFC0351732.1"/>
    </source>
</evidence>
<dbReference type="EMBL" id="JBHLXJ010000029">
    <property type="protein sequence ID" value="MFC0351732.1"/>
    <property type="molecule type" value="Genomic_DNA"/>
</dbReference>
<dbReference type="SMART" id="SM00736">
    <property type="entry name" value="CADG"/>
    <property type="match status" value="2"/>
</dbReference>
<evidence type="ECO:0000256" key="4">
    <source>
        <dbReference type="ARBA" id="ARBA00023180"/>
    </source>
</evidence>
<dbReference type="PROSITE" id="PS50268">
    <property type="entry name" value="CADHERIN_2"/>
    <property type="match status" value="2"/>
</dbReference>
<dbReference type="Pfam" id="PF00028">
    <property type="entry name" value="Cadherin"/>
    <property type="match status" value="2"/>
</dbReference>
<protein>
    <submittedName>
        <fullName evidence="6">DUF4347 domain-containing protein</fullName>
    </submittedName>
</protein>
<organism evidence="6 7">
    <name type="scientific">Undibacterium danionis</name>
    <dbReference type="NCBI Taxonomy" id="1812100"/>
    <lineage>
        <taxon>Bacteria</taxon>
        <taxon>Pseudomonadati</taxon>
        <taxon>Pseudomonadota</taxon>
        <taxon>Betaproteobacteria</taxon>
        <taxon>Burkholderiales</taxon>
        <taxon>Oxalobacteraceae</taxon>
        <taxon>Undibacterium</taxon>
    </lineage>
</organism>
<dbReference type="SUPFAM" id="SSF49313">
    <property type="entry name" value="Cadherin-like"/>
    <property type="match status" value="2"/>
</dbReference>
<keyword evidence="7" id="KW-1185">Reference proteome</keyword>
<dbReference type="InterPro" id="IPR050174">
    <property type="entry name" value="Protocadherin/Cadherin-CA"/>
</dbReference>
<keyword evidence="3" id="KW-1133">Transmembrane helix</keyword>
<feature type="domain" description="Cadherin" evidence="5">
    <location>
        <begin position="835"/>
        <end position="929"/>
    </location>
</feature>
<comment type="subcellular location">
    <subcellularLocation>
        <location evidence="1">Membrane</location>
        <topology evidence="1">Single-pass membrane protein</topology>
    </subcellularLocation>
</comment>
<dbReference type="SMART" id="SM00112">
    <property type="entry name" value="CA"/>
    <property type="match status" value="2"/>
</dbReference>
<gene>
    <name evidence="6" type="ORF">ACFFJH_18085</name>
</gene>
<comment type="caution">
    <text evidence="6">The sequence shown here is derived from an EMBL/GenBank/DDBJ whole genome shotgun (WGS) entry which is preliminary data.</text>
</comment>